<dbReference type="InterPro" id="IPR034505">
    <property type="entry name" value="Coproporphyrinogen-III_oxidase"/>
</dbReference>
<dbReference type="CDD" id="cd01335">
    <property type="entry name" value="Radical_SAM"/>
    <property type="match status" value="1"/>
</dbReference>
<dbReference type="SFLD" id="SFLDS00029">
    <property type="entry name" value="Radical_SAM"/>
    <property type="match status" value="1"/>
</dbReference>
<keyword evidence="2" id="KW-0949">S-adenosyl-L-methionine</keyword>
<dbReference type="Pfam" id="PF04055">
    <property type="entry name" value="Radical_SAM"/>
    <property type="match status" value="1"/>
</dbReference>
<evidence type="ECO:0000256" key="5">
    <source>
        <dbReference type="ARBA" id="ARBA00023014"/>
    </source>
</evidence>
<sequence>MAFDIEPFFADTGEQPFPSRKATMPWGDSRVFAADKIRQQWAAISESEAEKRKRVLYLHIPFCETHCKFCGFYQNRYDAEAAQKYTDFLCREIEQESIKNVYQKRPIQAVYFGGGTPTALSAQQLFVILTILKQAFPLAKDCEITIETRISAENKEKLAACFDGGANRISIGLQTFDTHIRRSLGRKSSERQAIDFIEYLLALDQGAIVCDLLFGLPKQTMETLRHDIELIESLQMDGVDLYALNVLPNTILGKAVANNRVTVADFSERAAFYRAGGEQLAQYHWHQISNSHWARGGRERNLYNLWVKDNADCLAFGCGAGGNIGCWSFMQQRKLDDYYTQVAMRQKPIAMLLQRPAYAQRSALVQGGIEKGTLHCSRLFSKQELATLEPLFEQWQKCGLCRYLKVNSDFTTLELTTAGRFWASRLLTALQTFIQSRA</sequence>
<dbReference type="RefSeq" id="WP_034612963.1">
    <property type="nucleotide sequence ID" value="NZ_JSUM01000003.1"/>
</dbReference>
<reference evidence="7 8" key="1">
    <citation type="submission" date="2014-11" db="EMBL/GenBank/DDBJ databases">
        <title>Draft genome sequence of Chelonobacter oris 1662T, associated with respiratory disease in Hermann's Tortoises.</title>
        <authorList>
            <person name="Kudirkiene E."/>
            <person name="Hansen M.J."/>
            <person name="Bojesen A.M."/>
        </authorList>
    </citation>
    <scope>NUCLEOTIDE SEQUENCE [LARGE SCALE GENOMIC DNA]</scope>
    <source>
        <strain evidence="7 8">1662</strain>
    </source>
</reference>
<evidence type="ECO:0000313" key="8">
    <source>
        <dbReference type="Proteomes" id="UP000030380"/>
    </source>
</evidence>
<dbReference type="GO" id="GO:0046872">
    <property type="term" value="F:metal ion binding"/>
    <property type="evidence" value="ECO:0007669"/>
    <property type="project" value="UniProtKB-KW"/>
</dbReference>
<evidence type="ECO:0000256" key="3">
    <source>
        <dbReference type="ARBA" id="ARBA00022723"/>
    </source>
</evidence>
<dbReference type="EMBL" id="JSUM01000003">
    <property type="protein sequence ID" value="KGQ71107.1"/>
    <property type="molecule type" value="Genomic_DNA"/>
</dbReference>
<gene>
    <name evidence="7" type="ORF">OA57_02435</name>
</gene>
<accession>A0A0A3ATM5</accession>
<dbReference type="GO" id="GO:0003824">
    <property type="term" value="F:catalytic activity"/>
    <property type="evidence" value="ECO:0007669"/>
    <property type="project" value="InterPro"/>
</dbReference>
<dbReference type="SMART" id="SM00729">
    <property type="entry name" value="Elp3"/>
    <property type="match status" value="1"/>
</dbReference>
<dbReference type="InterPro" id="IPR006638">
    <property type="entry name" value="Elp3/MiaA/NifB-like_rSAM"/>
</dbReference>
<dbReference type="SFLD" id="SFLDG01082">
    <property type="entry name" value="B12-binding_domain_containing"/>
    <property type="match status" value="1"/>
</dbReference>
<name>A0A0A3ATM5_9PAST</name>
<dbReference type="AlphaFoldDB" id="A0A0A3ATM5"/>
<comment type="cofactor">
    <cofactor evidence="1">
        <name>[4Fe-4S] cluster</name>
        <dbReference type="ChEBI" id="CHEBI:49883"/>
    </cofactor>
</comment>
<dbReference type="NCBIfam" id="TIGR04107">
    <property type="entry name" value="rSAM_HutW"/>
    <property type="match status" value="1"/>
</dbReference>
<feature type="domain" description="Radical SAM core" evidence="6">
    <location>
        <begin position="48"/>
        <end position="287"/>
    </location>
</feature>
<dbReference type="PANTHER" id="PTHR13932">
    <property type="entry name" value="COPROPORPHYRINIGEN III OXIDASE"/>
    <property type="match status" value="1"/>
</dbReference>
<evidence type="ECO:0000313" key="7">
    <source>
        <dbReference type="EMBL" id="KGQ71107.1"/>
    </source>
</evidence>
<dbReference type="SFLD" id="SFLDF00311">
    <property type="entry name" value="heme_degradation_proteins_(Hut"/>
    <property type="match status" value="1"/>
</dbReference>
<dbReference type="STRING" id="505317.OA57_02435"/>
<dbReference type="InterPro" id="IPR013785">
    <property type="entry name" value="Aldolase_TIM"/>
</dbReference>
<dbReference type="SUPFAM" id="SSF102114">
    <property type="entry name" value="Radical SAM enzymes"/>
    <property type="match status" value="1"/>
</dbReference>
<dbReference type="InterPro" id="IPR007197">
    <property type="entry name" value="rSAM"/>
</dbReference>
<keyword evidence="3" id="KW-0479">Metal-binding</keyword>
<keyword evidence="4" id="KW-0408">Iron</keyword>
<evidence type="ECO:0000256" key="1">
    <source>
        <dbReference type="ARBA" id="ARBA00001966"/>
    </source>
</evidence>
<dbReference type="PROSITE" id="PS51918">
    <property type="entry name" value="RADICAL_SAM"/>
    <property type="match status" value="1"/>
</dbReference>
<evidence type="ECO:0000256" key="4">
    <source>
        <dbReference type="ARBA" id="ARBA00023004"/>
    </source>
</evidence>
<organism evidence="7 8">
    <name type="scientific">Chelonobacter oris</name>
    <dbReference type="NCBI Taxonomy" id="505317"/>
    <lineage>
        <taxon>Bacteria</taxon>
        <taxon>Pseudomonadati</taxon>
        <taxon>Pseudomonadota</taxon>
        <taxon>Gammaproteobacteria</taxon>
        <taxon>Pasteurellales</taxon>
        <taxon>Pasteurellaceae</taxon>
        <taxon>Chelonobacter</taxon>
    </lineage>
</organism>
<proteinExistence type="predicted"/>
<protein>
    <recommendedName>
        <fullName evidence="6">Radical SAM core domain-containing protein</fullName>
    </recommendedName>
</protein>
<keyword evidence="8" id="KW-1185">Reference proteome</keyword>
<dbReference type="InterPro" id="IPR026332">
    <property type="entry name" value="HutW"/>
</dbReference>
<dbReference type="PANTHER" id="PTHR13932:SF9">
    <property type="entry name" value="COPROPORPHYRINOGEN III OXIDASE"/>
    <property type="match status" value="1"/>
</dbReference>
<dbReference type="GO" id="GO:0005737">
    <property type="term" value="C:cytoplasm"/>
    <property type="evidence" value="ECO:0007669"/>
    <property type="project" value="TreeGrafter"/>
</dbReference>
<dbReference type="Gene3D" id="3.20.20.70">
    <property type="entry name" value="Aldolase class I"/>
    <property type="match status" value="1"/>
</dbReference>
<keyword evidence="5" id="KW-0411">Iron-sulfur</keyword>
<dbReference type="OrthoDB" id="9808022at2"/>
<evidence type="ECO:0000259" key="6">
    <source>
        <dbReference type="PROSITE" id="PS51918"/>
    </source>
</evidence>
<comment type="caution">
    <text evidence="7">The sequence shown here is derived from an EMBL/GenBank/DDBJ whole genome shotgun (WGS) entry which is preliminary data.</text>
</comment>
<dbReference type="GO" id="GO:0006779">
    <property type="term" value="P:porphyrin-containing compound biosynthetic process"/>
    <property type="evidence" value="ECO:0007669"/>
    <property type="project" value="TreeGrafter"/>
</dbReference>
<dbReference type="InterPro" id="IPR058240">
    <property type="entry name" value="rSAM_sf"/>
</dbReference>
<dbReference type="SFLD" id="SFLDG01065">
    <property type="entry name" value="anaerobic_coproporphyrinogen-I"/>
    <property type="match status" value="1"/>
</dbReference>
<dbReference type="Proteomes" id="UP000030380">
    <property type="component" value="Unassembled WGS sequence"/>
</dbReference>
<evidence type="ECO:0000256" key="2">
    <source>
        <dbReference type="ARBA" id="ARBA00022691"/>
    </source>
</evidence>
<dbReference type="GO" id="GO:0051539">
    <property type="term" value="F:4 iron, 4 sulfur cluster binding"/>
    <property type="evidence" value="ECO:0007669"/>
    <property type="project" value="TreeGrafter"/>
</dbReference>